<dbReference type="Proteomes" id="UP000006055">
    <property type="component" value="Chromosome"/>
</dbReference>
<organism evidence="10 11">
    <name type="scientific">Desulfomonile tiedjei (strain ATCC 49306 / DSM 6799 / DCB-1)</name>
    <dbReference type="NCBI Taxonomy" id="706587"/>
    <lineage>
        <taxon>Bacteria</taxon>
        <taxon>Pseudomonadati</taxon>
        <taxon>Thermodesulfobacteriota</taxon>
        <taxon>Desulfomonilia</taxon>
        <taxon>Desulfomonilales</taxon>
        <taxon>Desulfomonilaceae</taxon>
        <taxon>Desulfomonile</taxon>
    </lineage>
</organism>
<dbReference type="RefSeq" id="WP_014808245.1">
    <property type="nucleotide sequence ID" value="NC_018025.1"/>
</dbReference>
<dbReference type="InterPro" id="IPR039420">
    <property type="entry name" value="WalR-like"/>
</dbReference>
<reference evidence="11" key="1">
    <citation type="submission" date="2012-06" db="EMBL/GenBank/DDBJ databases">
        <title>Complete sequence of chromosome of Desulfomonile tiedjei DSM 6799.</title>
        <authorList>
            <person name="Lucas S."/>
            <person name="Copeland A."/>
            <person name="Lapidus A."/>
            <person name="Glavina del Rio T."/>
            <person name="Dalin E."/>
            <person name="Tice H."/>
            <person name="Bruce D."/>
            <person name="Goodwin L."/>
            <person name="Pitluck S."/>
            <person name="Peters L."/>
            <person name="Ovchinnikova G."/>
            <person name="Zeytun A."/>
            <person name="Lu M."/>
            <person name="Kyrpides N."/>
            <person name="Mavromatis K."/>
            <person name="Ivanova N."/>
            <person name="Brettin T."/>
            <person name="Detter J.C."/>
            <person name="Han C."/>
            <person name="Larimer F."/>
            <person name="Land M."/>
            <person name="Hauser L."/>
            <person name="Markowitz V."/>
            <person name="Cheng J.-F."/>
            <person name="Hugenholtz P."/>
            <person name="Woyke T."/>
            <person name="Wu D."/>
            <person name="Spring S."/>
            <person name="Schroeder M."/>
            <person name="Brambilla E."/>
            <person name="Klenk H.-P."/>
            <person name="Eisen J.A."/>
        </authorList>
    </citation>
    <scope>NUCLEOTIDE SEQUENCE [LARGE SCALE GENOMIC DNA]</scope>
    <source>
        <strain evidence="11">ATCC 49306 / DSM 6799 / DCB-1</strain>
    </source>
</reference>
<name>I4C0J5_DESTA</name>
<dbReference type="SMART" id="SM00862">
    <property type="entry name" value="Trans_reg_C"/>
    <property type="match status" value="1"/>
</dbReference>
<dbReference type="eggNOG" id="COG0745">
    <property type="taxonomic scope" value="Bacteria"/>
</dbReference>
<feature type="domain" description="Response regulatory" evidence="8">
    <location>
        <begin position="3"/>
        <end position="116"/>
    </location>
</feature>
<dbReference type="SUPFAM" id="SSF52172">
    <property type="entry name" value="CheY-like"/>
    <property type="match status" value="1"/>
</dbReference>
<dbReference type="CDD" id="cd00383">
    <property type="entry name" value="trans_reg_C"/>
    <property type="match status" value="1"/>
</dbReference>
<dbReference type="Pfam" id="PF00486">
    <property type="entry name" value="Trans_reg_C"/>
    <property type="match status" value="1"/>
</dbReference>
<dbReference type="InterPro" id="IPR001789">
    <property type="entry name" value="Sig_transdc_resp-reg_receiver"/>
</dbReference>
<evidence type="ECO:0000256" key="1">
    <source>
        <dbReference type="ARBA" id="ARBA00022553"/>
    </source>
</evidence>
<dbReference type="PROSITE" id="PS51755">
    <property type="entry name" value="OMPR_PHOB"/>
    <property type="match status" value="1"/>
</dbReference>
<dbReference type="KEGG" id="dti:Desti_0349"/>
<dbReference type="Pfam" id="PF00072">
    <property type="entry name" value="Response_reg"/>
    <property type="match status" value="1"/>
</dbReference>
<evidence type="ECO:0000256" key="7">
    <source>
        <dbReference type="PROSITE-ProRule" id="PRU01091"/>
    </source>
</evidence>
<dbReference type="InterPro" id="IPR001867">
    <property type="entry name" value="OmpR/PhoB-type_DNA-bd"/>
</dbReference>
<proteinExistence type="predicted"/>
<keyword evidence="2" id="KW-0902">Two-component regulatory system</keyword>
<dbReference type="AlphaFoldDB" id="I4C0J5"/>
<dbReference type="GO" id="GO:0006355">
    <property type="term" value="P:regulation of DNA-templated transcription"/>
    <property type="evidence" value="ECO:0007669"/>
    <property type="project" value="InterPro"/>
</dbReference>
<keyword evidence="3" id="KW-0805">Transcription regulation</keyword>
<dbReference type="Gene3D" id="1.10.10.10">
    <property type="entry name" value="Winged helix-like DNA-binding domain superfamily/Winged helix DNA-binding domain"/>
    <property type="match status" value="1"/>
</dbReference>
<feature type="DNA-binding region" description="OmpR/PhoB-type" evidence="7">
    <location>
        <begin position="125"/>
        <end position="225"/>
    </location>
</feature>
<keyword evidence="5" id="KW-0804">Transcription</keyword>
<feature type="domain" description="OmpR/PhoB-type" evidence="9">
    <location>
        <begin position="125"/>
        <end position="225"/>
    </location>
</feature>
<gene>
    <name evidence="10" type="ordered locus">Desti_0349</name>
</gene>
<dbReference type="GO" id="GO:0032993">
    <property type="term" value="C:protein-DNA complex"/>
    <property type="evidence" value="ECO:0007669"/>
    <property type="project" value="TreeGrafter"/>
</dbReference>
<keyword evidence="11" id="KW-1185">Reference proteome</keyword>
<protein>
    <submittedName>
        <fullName evidence="10">Response regulator with CheY-like receiver domain and winged-helix DNA-binding domain</fullName>
    </submittedName>
</protein>
<evidence type="ECO:0000256" key="3">
    <source>
        <dbReference type="ARBA" id="ARBA00023015"/>
    </source>
</evidence>
<dbReference type="PANTHER" id="PTHR48111:SF40">
    <property type="entry name" value="PHOSPHATE REGULON TRANSCRIPTIONAL REGULATORY PROTEIN PHOB"/>
    <property type="match status" value="1"/>
</dbReference>
<dbReference type="STRING" id="706587.Desti_0349"/>
<dbReference type="PROSITE" id="PS50110">
    <property type="entry name" value="RESPONSE_REGULATORY"/>
    <property type="match status" value="1"/>
</dbReference>
<dbReference type="PANTHER" id="PTHR48111">
    <property type="entry name" value="REGULATOR OF RPOS"/>
    <property type="match status" value="1"/>
</dbReference>
<evidence type="ECO:0000259" key="8">
    <source>
        <dbReference type="PROSITE" id="PS50110"/>
    </source>
</evidence>
<evidence type="ECO:0000256" key="5">
    <source>
        <dbReference type="ARBA" id="ARBA00023163"/>
    </source>
</evidence>
<evidence type="ECO:0000256" key="6">
    <source>
        <dbReference type="PROSITE-ProRule" id="PRU00169"/>
    </source>
</evidence>
<dbReference type="FunFam" id="3.40.50.2300:FF:000001">
    <property type="entry name" value="DNA-binding response regulator PhoB"/>
    <property type="match status" value="1"/>
</dbReference>
<keyword evidence="1 6" id="KW-0597">Phosphoprotein</keyword>
<dbReference type="SMART" id="SM00448">
    <property type="entry name" value="REC"/>
    <property type="match status" value="1"/>
</dbReference>
<dbReference type="Gene3D" id="6.10.250.690">
    <property type="match status" value="1"/>
</dbReference>
<dbReference type="EMBL" id="CP003360">
    <property type="protein sequence ID" value="AFM23086.1"/>
    <property type="molecule type" value="Genomic_DNA"/>
</dbReference>
<dbReference type="GO" id="GO:0000976">
    <property type="term" value="F:transcription cis-regulatory region binding"/>
    <property type="evidence" value="ECO:0007669"/>
    <property type="project" value="TreeGrafter"/>
</dbReference>
<evidence type="ECO:0000313" key="10">
    <source>
        <dbReference type="EMBL" id="AFM23086.1"/>
    </source>
</evidence>
<dbReference type="GO" id="GO:0005829">
    <property type="term" value="C:cytosol"/>
    <property type="evidence" value="ECO:0007669"/>
    <property type="project" value="TreeGrafter"/>
</dbReference>
<evidence type="ECO:0000259" key="9">
    <source>
        <dbReference type="PROSITE" id="PS51755"/>
    </source>
</evidence>
<dbReference type="HOGENOM" id="CLU_000445_30_4_7"/>
<dbReference type="InterPro" id="IPR036388">
    <property type="entry name" value="WH-like_DNA-bd_sf"/>
</dbReference>
<dbReference type="Gene3D" id="3.40.50.2300">
    <property type="match status" value="1"/>
</dbReference>
<feature type="modified residue" description="4-aspartylphosphate" evidence="6">
    <location>
        <position position="52"/>
    </location>
</feature>
<evidence type="ECO:0000256" key="2">
    <source>
        <dbReference type="ARBA" id="ARBA00023012"/>
    </source>
</evidence>
<evidence type="ECO:0000256" key="4">
    <source>
        <dbReference type="ARBA" id="ARBA00023125"/>
    </source>
</evidence>
<accession>I4C0J5</accession>
<sequence length="225" mass="25487">MSTILLVDDDPDILRILKDNLEFDNYRVLLATNGKEALDLFDTSRVNLVILDLSLPDIDGIQVCRRMRDMSSIPIIMLTARDRVPDKVLGLDSGADDYVSKPFDYLELAARIKACLRRSGLIEDPLVIEIADLKIDTGQNAVWKNGARVPLTQREYALLVLLVKNSGRALSRSVIKESIWADRELYRDSRTIDVHVQHLRAKIEDDPTDPKHIVTIPGTGYIFYE</sequence>
<dbReference type="InterPro" id="IPR011006">
    <property type="entry name" value="CheY-like_superfamily"/>
</dbReference>
<dbReference type="OrthoDB" id="368799at2"/>
<evidence type="ECO:0000313" key="11">
    <source>
        <dbReference type="Proteomes" id="UP000006055"/>
    </source>
</evidence>
<dbReference type="GO" id="GO:0000156">
    <property type="term" value="F:phosphorelay response regulator activity"/>
    <property type="evidence" value="ECO:0007669"/>
    <property type="project" value="TreeGrafter"/>
</dbReference>
<keyword evidence="4 7" id="KW-0238">DNA-binding</keyword>